<dbReference type="InterPro" id="IPR050469">
    <property type="entry name" value="Diguanylate_Cyclase"/>
</dbReference>
<feature type="domain" description="GGDEF" evidence="7">
    <location>
        <begin position="505"/>
        <end position="639"/>
    </location>
</feature>
<dbReference type="PROSITE" id="PS50887">
    <property type="entry name" value="GGDEF"/>
    <property type="match status" value="1"/>
</dbReference>
<dbReference type="SUPFAM" id="SSF55073">
    <property type="entry name" value="Nucleotide cyclase"/>
    <property type="match status" value="1"/>
</dbReference>
<protein>
    <recommendedName>
        <fullName evidence="2">diguanylate cyclase</fullName>
        <ecNumber evidence="2">2.7.7.65</ecNumber>
    </recommendedName>
</protein>
<dbReference type="RefSeq" id="WP_130599353.1">
    <property type="nucleotide sequence ID" value="NZ_CP036200.1"/>
</dbReference>
<feature type="transmembrane region" description="Helical" evidence="5">
    <location>
        <begin position="451"/>
        <end position="468"/>
    </location>
</feature>
<evidence type="ECO:0000259" key="7">
    <source>
        <dbReference type="PROSITE" id="PS50887"/>
    </source>
</evidence>
<dbReference type="InterPro" id="IPR000160">
    <property type="entry name" value="GGDEF_dom"/>
</dbReference>
<dbReference type="SUPFAM" id="SSF48452">
    <property type="entry name" value="TPR-like"/>
    <property type="match status" value="2"/>
</dbReference>
<dbReference type="PANTHER" id="PTHR45138:SF9">
    <property type="entry name" value="DIGUANYLATE CYCLASE DGCM-RELATED"/>
    <property type="match status" value="1"/>
</dbReference>
<dbReference type="CDD" id="cd01949">
    <property type="entry name" value="GGDEF"/>
    <property type="match status" value="1"/>
</dbReference>
<dbReference type="Proteomes" id="UP000291106">
    <property type="component" value="Chromosome"/>
</dbReference>
<dbReference type="EMBL" id="CP036200">
    <property type="protein sequence ID" value="QBF82832.1"/>
    <property type="molecule type" value="Genomic_DNA"/>
</dbReference>
<keyword evidence="5" id="KW-0812">Transmembrane</keyword>
<dbReference type="EC" id="2.7.7.65" evidence="2"/>
<evidence type="ECO:0000256" key="6">
    <source>
        <dbReference type="SAM" id="SignalP"/>
    </source>
</evidence>
<keyword evidence="5" id="KW-0472">Membrane</keyword>
<evidence type="ECO:0000313" key="9">
    <source>
        <dbReference type="Proteomes" id="UP000291106"/>
    </source>
</evidence>
<dbReference type="PANTHER" id="PTHR45138">
    <property type="entry name" value="REGULATORY COMPONENTS OF SENSORY TRANSDUCTION SYSTEM"/>
    <property type="match status" value="1"/>
</dbReference>
<evidence type="ECO:0000256" key="2">
    <source>
        <dbReference type="ARBA" id="ARBA00012528"/>
    </source>
</evidence>
<keyword evidence="6" id="KW-0732">Signal</keyword>
<dbReference type="NCBIfam" id="TIGR00254">
    <property type="entry name" value="GGDEF"/>
    <property type="match status" value="1"/>
</dbReference>
<dbReference type="InterPro" id="IPR029787">
    <property type="entry name" value="Nucleotide_cyclase"/>
</dbReference>
<keyword evidence="4" id="KW-0802">TPR repeat</keyword>
<dbReference type="GO" id="GO:0052621">
    <property type="term" value="F:diguanylate cyclase activity"/>
    <property type="evidence" value="ECO:0007669"/>
    <property type="project" value="UniProtKB-EC"/>
</dbReference>
<evidence type="ECO:0000256" key="3">
    <source>
        <dbReference type="ARBA" id="ARBA00034247"/>
    </source>
</evidence>
<feature type="chain" id="PRO_5019310272" description="diguanylate cyclase" evidence="6">
    <location>
        <begin position="23"/>
        <end position="646"/>
    </location>
</feature>
<dbReference type="Gene3D" id="1.25.40.10">
    <property type="entry name" value="Tetratricopeptide repeat domain"/>
    <property type="match status" value="1"/>
</dbReference>
<dbReference type="FunFam" id="3.30.70.270:FF:000001">
    <property type="entry name" value="Diguanylate cyclase domain protein"/>
    <property type="match status" value="1"/>
</dbReference>
<keyword evidence="9" id="KW-1185">Reference proteome</keyword>
<proteinExistence type="predicted"/>
<dbReference type="Pfam" id="PF00990">
    <property type="entry name" value="GGDEF"/>
    <property type="match status" value="1"/>
</dbReference>
<evidence type="ECO:0000256" key="4">
    <source>
        <dbReference type="PROSITE-ProRule" id="PRU00339"/>
    </source>
</evidence>
<accession>A0A411PHH3</accession>
<evidence type="ECO:0000256" key="1">
    <source>
        <dbReference type="ARBA" id="ARBA00001946"/>
    </source>
</evidence>
<dbReference type="KEGG" id="smai:EXU30_09110"/>
<name>A0A411PHH3_9GAMM</name>
<comment type="catalytic activity">
    <reaction evidence="3">
        <text>2 GTP = 3',3'-c-di-GMP + 2 diphosphate</text>
        <dbReference type="Rhea" id="RHEA:24898"/>
        <dbReference type="ChEBI" id="CHEBI:33019"/>
        <dbReference type="ChEBI" id="CHEBI:37565"/>
        <dbReference type="ChEBI" id="CHEBI:58805"/>
        <dbReference type="EC" id="2.7.7.65"/>
    </reaction>
</comment>
<feature type="signal peptide" evidence="6">
    <location>
        <begin position="1"/>
        <end position="22"/>
    </location>
</feature>
<comment type="cofactor">
    <cofactor evidence="1">
        <name>Mg(2+)</name>
        <dbReference type="ChEBI" id="CHEBI:18420"/>
    </cofactor>
</comment>
<reference evidence="8 9" key="1">
    <citation type="submission" date="2019-02" db="EMBL/GenBank/DDBJ databases">
        <title>Shewanella sp. D4-2 isolated from Dokdo Island.</title>
        <authorList>
            <person name="Baek K."/>
        </authorList>
    </citation>
    <scope>NUCLEOTIDE SEQUENCE [LARGE SCALE GENOMIC DNA]</scope>
    <source>
        <strain evidence="8 9">D4-2</strain>
    </source>
</reference>
<dbReference type="InterPro" id="IPR019734">
    <property type="entry name" value="TPR_rpt"/>
</dbReference>
<dbReference type="AlphaFoldDB" id="A0A411PHH3"/>
<evidence type="ECO:0000313" key="8">
    <source>
        <dbReference type="EMBL" id="QBF82832.1"/>
    </source>
</evidence>
<organism evidence="8 9">
    <name type="scientific">Shewanella maritima</name>
    <dbReference type="NCBI Taxonomy" id="2520507"/>
    <lineage>
        <taxon>Bacteria</taxon>
        <taxon>Pseudomonadati</taxon>
        <taxon>Pseudomonadota</taxon>
        <taxon>Gammaproteobacteria</taxon>
        <taxon>Alteromonadales</taxon>
        <taxon>Shewanellaceae</taxon>
        <taxon>Shewanella</taxon>
    </lineage>
</organism>
<feature type="repeat" description="TPR" evidence="4">
    <location>
        <begin position="211"/>
        <end position="244"/>
    </location>
</feature>
<keyword evidence="5" id="KW-1133">Transmembrane helix</keyword>
<dbReference type="InterPro" id="IPR011990">
    <property type="entry name" value="TPR-like_helical_dom_sf"/>
</dbReference>
<sequence length="646" mass="72902">MLHKLLVRFTLLLLLVSNTAIATDNAAARMKYTSVNITPNSVTEATATEKNVAERILYIAEDHTMLPADIAKEAEQLLQLSKQKNWLKNEVMAAAAKASMLSYMEDIPEALSLINRYLPIAQTNHYKSTEIRLRLAYLTASDAMGQSDEALQQIQHLLDLIPTISDQTQIGRVYLSIAEYQYAQRDFGESLTYMQKAYQLFAASDHKVKLSDTLNALANLYNALGDRQSAISYYQQALAMKQELKDDYSTAVIAYNLGTTYSQDRQFDLAKQTLALTIELTEKTKDDVGTALAQMGIAGIALKQGKTAKAIELFSIAKSSFEQIGVARGCFQATLGLHDAFYQTQQYQRAREQLEDLQQLAQQLDLDDFYAKVSKREADNAAIKGDFEQAYIKLLSFHEQTVDKYEQEKQGNIQQLKVRFDTEIAQQQNQLLQKQNQVKQLQIEQQSNQRLVLILAVLVGGIMLFYQFRNRQFYRNLAMKDSLTSAANRRAIISSGKQKCACETNSTTVVLVDLDNFKSINDTYGHDTGDEVLIAFAHACRQTMRKHDEFGRYGGEEWLLLLDRASEQDVIAVMRRIHNTLNKQALNGYPKDKVINFSCGVAVNPAHESHRLDTLINLADERLYQAKQSGRNAIGLTDQVVKIYQS</sequence>
<dbReference type="Gene3D" id="3.30.70.270">
    <property type="match status" value="1"/>
</dbReference>
<gene>
    <name evidence="8" type="ORF">EXU30_09110</name>
</gene>
<dbReference type="OrthoDB" id="6191081at2"/>
<dbReference type="InterPro" id="IPR043128">
    <property type="entry name" value="Rev_trsase/Diguanyl_cyclase"/>
</dbReference>
<dbReference type="SMART" id="SM00028">
    <property type="entry name" value="TPR"/>
    <property type="match status" value="4"/>
</dbReference>
<dbReference type="Pfam" id="PF13424">
    <property type="entry name" value="TPR_12"/>
    <property type="match status" value="1"/>
</dbReference>
<evidence type="ECO:0000256" key="5">
    <source>
        <dbReference type="SAM" id="Phobius"/>
    </source>
</evidence>
<dbReference type="PROSITE" id="PS50005">
    <property type="entry name" value="TPR"/>
    <property type="match status" value="1"/>
</dbReference>
<dbReference type="SMART" id="SM00267">
    <property type="entry name" value="GGDEF"/>
    <property type="match status" value="1"/>
</dbReference>